<organism evidence="2 3">
    <name type="scientific">Orbilia oligospora</name>
    <name type="common">Nematode-trapping fungus</name>
    <name type="synonym">Arthrobotrys oligospora</name>
    <dbReference type="NCBI Taxonomy" id="2813651"/>
    <lineage>
        <taxon>Eukaryota</taxon>
        <taxon>Fungi</taxon>
        <taxon>Dikarya</taxon>
        <taxon>Ascomycota</taxon>
        <taxon>Pezizomycotina</taxon>
        <taxon>Orbiliomycetes</taxon>
        <taxon>Orbiliales</taxon>
        <taxon>Orbiliaceae</taxon>
        <taxon>Orbilia</taxon>
    </lineage>
</organism>
<dbReference type="AlphaFoldDB" id="A0A7C8JLS4"/>
<reference evidence="2 3" key="1">
    <citation type="submission" date="2019-06" db="EMBL/GenBank/DDBJ databases">
        <authorList>
            <person name="Palmer J.M."/>
        </authorList>
    </citation>
    <scope>NUCLEOTIDE SEQUENCE [LARGE SCALE GENOMIC DNA]</scope>
    <source>
        <strain evidence="2 3">TWF703</strain>
    </source>
</reference>
<sequence>MKFTTVVLAVFGIIASANAAPTAESDIVIKLSPELHKRLPEAELTELIKSTILKSRDLELEARKTTFLLYSRKNLKKPDYYEDLNDLQQTKRLALVSGTRLEAGVPKEVVSIYEYCLHLLAFMLTNDSCTYFEFVTNERTTYLLLHPSYCYSPKDTDISVRIVFSAPSMAPRAYNTGKND</sequence>
<keyword evidence="1" id="KW-0732">Signal</keyword>
<name>A0A7C8JLS4_ORBOL</name>
<evidence type="ECO:0000256" key="1">
    <source>
        <dbReference type="SAM" id="SignalP"/>
    </source>
</evidence>
<dbReference type="EMBL" id="WIQZ01000098">
    <property type="protein sequence ID" value="KAF3124648.1"/>
    <property type="molecule type" value="Genomic_DNA"/>
</dbReference>
<dbReference type="Proteomes" id="UP000480548">
    <property type="component" value="Unassembled WGS sequence"/>
</dbReference>
<proteinExistence type="predicted"/>
<evidence type="ECO:0000313" key="2">
    <source>
        <dbReference type="EMBL" id="KAF3124648.1"/>
    </source>
</evidence>
<accession>A0A7C8JLS4</accession>
<protein>
    <submittedName>
        <fullName evidence="2">Uncharacterized protein</fullName>
    </submittedName>
</protein>
<gene>
    <name evidence="2" type="ORF">TWF703_011254</name>
</gene>
<feature type="chain" id="PRO_5029017931" evidence="1">
    <location>
        <begin position="20"/>
        <end position="180"/>
    </location>
</feature>
<feature type="signal peptide" evidence="1">
    <location>
        <begin position="1"/>
        <end position="19"/>
    </location>
</feature>
<comment type="caution">
    <text evidence="2">The sequence shown here is derived from an EMBL/GenBank/DDBJ whole genome shotgun (WGS) entry which is preliminary data.</text>
</comment>
<evidence type="ECO:0000313" key="3">
    <source>
        <dbReference type="Proteomes" id="UP000480548"/>
    </source>
</evidence>